<evidence type="ECO:0000313" key="2">
    <source>
        <dbReference type="Proteomes" id="UP001321473"/>
    </source>
</evidence>
<dbReference type="Proteomes" id="UP001321473">
    <property type="component" value="Unassembled WGS sequence"/>
</dbReference>
<protein>
    <submittedName>
        <fullName evidence="1">Uncharacterized protein</fullName>
    </submittedName>
</protein>
<evidence type="ECO:0000313" key="1">
    <source>
        <dbReference type="EMBL" id="KAK8770100.1"/>
    </source>
</evidence>
<organism evidence="1 2">
    <name type="scientific">Amblyomma americanum</name>
    <name type="common">Lone star tick</name>
    <dbReference type="NCBI Taxonomy" id="6943"/>
    <lineage>
        <taxon>Eukaryota</taxon>
        <taxon>Metazoa</taxon>
        <taxon>Ecdysozoa</taxon>
        <taxon>Arthropoda</taxon>
        <taxon>Chelicerata</taxon>
        <taxon>Arachnida</taxon>
        <taxon>Acari</taxon>
        <taxon>Parasitiformes</taxon>
        <taxon>Ixodida</taxon>
        <taxon>Ixodoidea</taxon>
        <taxon>Ixodidae</taxon>
        <taxon>Amblyomminae</taxon>
        <taxon>Amblyomma</taxon>
    </lineage>
</organism>
<sequence>MSTVQVAFIHKETGQRARFAFYASSAYDQTTFRTPPILNYVAGCMLWTTRLRLLRPVLENSLDRPVLWGSVLFGHAVTATSVKFPALATIRGMSRHLESVRQNFSDAEEKTLVLYFQNDKLDVDVCDAICKVFRGATAVLGAPTSLTLDVKPFVTDIQQDAGDWTSPRLLTAVLVVVLGFR</sequence>
<name>A0AAQ4E5X8_AMBAM</name>
<dbReference type="EMBL" id="JARKHS020021655">
    <property type="protein sequence ID" value="KAK8770100.1"/>
    <property type="molecule type" value="Genomic_DNA"/>
</dbReference>
<keyword evidence="2" id="KW-1185">Reference proteome</keyword>
<reference evidence="1 2" key="1">
    <citation type="journal article" date="2023" name="Arcadia Sci">
        <title>De novo assembly of a long-read Amblyomma americanum tick genome.</title>
        <authorList>
            <person name="Chou S."/>
            <person name="Poskanzer K.E."/>
            <person name="Rollins M."/>
            <person name="Thuy-Boun P.S."/>
        </authorList>
    </citation>
    <scope>NUCLEOTIDE SEQUENCE [LARGE SCALE GENOMIC DNA]</scope>
    <source>
        <strain evidence="1">F_SG_1</strain>
        <tissue evidence="1">Salivary glands</tissue>
    </source>
</reference>
<comment type="caution">
    <text evidence="1">The sequence shown here is derived from an EMBL/GenBank/DDBJ whole genome shotgun (WGS) entry which is preliminary data.</text>
</comment>
<dbReference type="AlphaFoldDB" id="A0AAQ4E5X8"/>
<gene>
    <name evidence="1" type="ORF">V5799_013435</name>
</gene>
<accession>A0AAQ4E5X8</accession>
<proteinExistence type="predicted"/>